<feature type="non-terminal residue" evidence="1">
    <location>
        <position position="1"/>
    </location>
</feature>
<name>A0A8T8SFZ5_9BASI</name>
<reference evidence="1" key="2">
    <citation type="journal article" date="2019" name="IMA Fungus">
        <title>Genome sequencing and comparison of five Tilletia species to identify candidate genes for the detection of regulated species infecting wheat.</title>
        <authorList>
            <person name="Nguyen H.D.T."/>
            <person name="Sultana T."/>
            <person name="Kesanakurti P."/>
            <person name="Hambleton S."/>
        </authorList>
    </citation>
    <scope>NUCLEOTIDE SEQUENCE</scope>
    <source>
        <strain evidence="1">DAOMC 236416</strain>
    </source>
</reference>
<evidence type="ECO:0000313" key="2">
    <source>
        <dbReference type="Proteomes" id="UP000077521"/>
    </source>
</evidence>
<dbReference type="AlphaFoldDB" id="A0A8T8SFZ5"/>
<evidence type="ECO:0000313" key="1">
    <source>
        <dbReference type="EMBL" id="KAE8239044.1"/>
    </source>
</evidence>
<protein>
    <submittedName>
        <fullName evidence="1">Uncharacterized protein</fullName>
    </submittedName>
</protein>
<gene>
    <name evidence="1" type="ORF">A4X13_0g8272</name>
</gene>
<sequence length="322" mass="35150">IELDLHRVQEHNGAGTSDAIPIQSWTKQLDDVRIWRSVHPPSLLRDSATFETAQLEPLRTVLKLQDDSLLLDYPGHGFSSFSSLQQMRRAKEALKMALSAWMSEVNEMIDLIPATLLEPLPEAALAADTAAHVARATHLLTELAFDALLVLRIRHFCTFVPAASRPLLFRQMGKLARPDGPTTTFPGAAAFDSAVHALATPNHAVAPAQARSATGEFVSALLSDSASTPLLLTVLSALTQAHDPPAQVLDLAHALWALRTTMFGWVSLTYQDDTLPEQLAAYQNTLSLNKPGSVIKLIACRHADTLAAVEDGNLRRKRQRVE</sequence>
<keyword evidence="2" id="KW-1185">Reference proteome</keyword>
<proteinExistence type="predicted"/>
<reference evidence="1" key="1">
    <citation type="submission" date="2016-04" db="EMBL/GenBank/DDBJ databases">
        <authorList>
            <person name="Nguyen H.D."/>
            <person name="Samba Siva P."/>
            <person name="Cullis J."/>
            <person name="Levesque C.A."/>
            <person name="Hambleton S."/>
        </authorList>
    </citation>
    <scope>NUCLEOTIDE SEQUENCE</scope>
    <source>
        <strain evidence="1">DAOMC 236416</strain>
    </source>
</reference>
<accession>A0A8T8SFZ5</accession>
<dbReference type="EMBL" id="LWDF02001356">
    <property type="protein sequence ID" value="KAE8239044.1"/>
    <property type="molecule type" value="Genomic_DNA"/>
</dbReference>
<comment type="caution">
    <text evidence="1">The sequence shown here is derived from an EMBL/GenBank/DDBJ whole genome shotgun (WGS) entry which is preliminary data.</text>
</comment>
<organism evidence="1 2">
    <name type="scientific">Tilletia indica</name>
    <dbReference type="NCBI Taxonomy" id="43049"/>
    <lineage>
        <taxon>Eukaryota</taxon>
        <taxon>Fungi</taxon>
        <taxon>Dikarya</taxon>
        <taxon>Basidiomycota</taxon>
        <taxon>Ustilaginomycotina</taxon>
        <taxon>Exobasidiomycetes</taxon>
        <taxon>Tilletiales</taxon>
        <taxon>Tilletiaceae</taxon>
        <taxon>Tilletia</taxon>
    </lineage>
</organism>
<dbReference type="Proteomes" id="UP000077521">
    <property type="component" value="Unassembled WGS sequence"/>
</dbReference>